<proteinExistence type="predicted"/>
<comment type="caution">
    <text evidence="1">The sequence shown here is derived from an EMBL/GenBank/DDBJ whole genome shotgun (WGS) entry which is preliminary data.</text>
</comment>
<reference evidence="1" key="1">
    <citation type="journal article" date="2018" name="Nat. Plants">
        <title>Whole-genome landscape of Medicago truncatula symbiotic genes.</title>
        <authorList>
            <person name="Pecrix Y."/>
            <person name="Gamas P."/>
            <person name="Carrere S."/>
        </authorList>
    </citation>
    <scope>NUCLEOTIDE SEQUENCE</scope>
    <source>
        <tissue evidence="1">Leaves</tissue>
    </source>
</reference>
<organism evidence="1">
    <name type="scientific">Medicago truncatula</name>
    <name type="common">Barrel medic</name>
    <name type="synonym">Medicago tribuloides</name>
    <dbReference type="NCBI Taxonomy" id="3880"/>
    <lineage>
        <taxon>Eukaryota</taxon>
        <taxon>Viridiplantae</taxon>
        <taxon>Streptophyta</taxon>
        <taxon>Embryophyta</taxon>
        <taxon>Tracheophyta</taxon>
        <taxon>Spermatophyta</taxon>
        <taxon>Magnoliopsida</taxon>
        <taxon>eudicotyledons</taxon>
        <taxon>Gunneridae</taxon>
        <taxon>Pentapetalae</taxon>
        <taxon>rosids</taxon>
        <taxon>fabids</taxon>
        <taxon>Fabales</taxon>
        <taxon>Fabaceae</taxon>
        <taxon>Papilionoideae</taxon>
        <taxon>50 kb inversion clade</taxon>
        <taxon>NPAAA clade</taxon>
        <taxon>Hologalegina</taxon>
        <taxon>IRL clade</taxon>
        <taxon>Trifolieae</taxon>
        <taxon>Medicago</taxon>
    </lineage>
</organism>
<evidence type="ECO:0000313" key="1">
    <source>
        <dbReference type="EMBL" id="RHN62352.1"/>
    </source>
</evidence>
<name>A0A396I9R4_MEDTR</name>
<gene>
    <name evidence="1" type="ORF">MtrunA17_Chr4g0046491</name>
</gene>
<dbReference type="Proteomes" id="UP000265566">
    <property type="component" value="Chromosome 4"/>
</dbReference>
<dbReference type="Gramene" id="rna24916">
    <property type="protein sequence ID" value="RHN62352.1"/>
    <property type="gene ID" value="gene24916"/>
</dbReference>
<protein>
    <submittedName>
        <fullName evidence="1">Uncharacterized protein</fullName>
    </submittedName>
</protein>
<sequence length="59" mass="7085">MRHLRLAMRHLHTRRCCYYLGRYLSPCRCHLRLDASRNCMQLVFQAGSMQKTQFSTLKP</sequence>
<accession>A0A396I9R4</accession>
<dbReference type="EMBL" id="PSQE01000004">
    <property type="protein sequence ID" value="RHN62352.1"/>
    <property type="molecule type" value="Genomic_DNA"/>
</dbReference>
<dbReference type="AlphaFoldDB" id="A0A396I9R4"/>